<reference evidence="2 3" key="1">
    <citation type="submission" date="2019-01" db="EMBL/GenBank/DDBJ databases">
        <title>Complete genome sequence of Bifidobacterium gallinarum CACC 514.</title>
        <authorList>
            <person name="Jung M."/>
        </authorList>
    </citation>
    <scope>NUCLEOTIDE SEQUENCE [LARGE SCALE GENOMIC DNA]</scope>
    <source>
        <strain evidence="2 3">CACC 514</strain>
    </source>
</reference>
<feature type="coiled-coil region" evidence="1">
    <location>
        <begin position="43"/>
        <end position="77"/>
    </location>
</feature>
<name>A0A4P6DT21_9BIFI</name>
<dbReference type="Gene3D" id="6.10.250.660">
    <property type="match status" value="1"/>
</dbReference>
<organism evidence="2 3">
    <name type="scientific">Bifidobacterium pullorum subsp. gallinarum</name>
    <dbReference type="NCBI Taxonomy" id="78344"/>
    <lineage>
        <taxon>Bacteria</taxon>
        <taxon>Bacillati</taxon>
        <taxon>Actinomycetota</taxon>
        <taxon>Actinomycetes</taxon>
        <taxon>Bifidobacteriales</taxon>
        <taxon>Bifidobacteriaceae</taxon>
        <taxon>Bifidobacterium</taxon>
    </lineage>
</organism>
<dbReference type="Proteomes" id="UP000293589">
    <property type="component" value="Chromosome"/>
</dbReference>
<accession>A0A4P6DT21</accession>
<evidence type="ECO:0000313" key="3">
    <source>
        <dbReference type="Proteomes" id="UP000293589"/>
    </source>
</evidence>
<dbReference type="AlphaFoldDB" id="A0A4P6DT21"/>
<dbReference type="KEGG" id="bgx:ESN35_06830"/>
<proteinExistence type="predicted"/>
<sequence>MVVLTELPDVLVPGVIPSIELTYRETWFTETGWYLADEVDQVLDKAERTIGTLGRENARLEKQVSRLKDQLIIERSR</sequence>
<gene>
    <name evidence="2" type="ORF">ESN35_06830</name>
</gene>
<dbReference type="RefSeq" id="WP_129237673.1">
    <property type="nucleotide sequence ID" value="NZ_CP035464.1"/>
</dbReference>
<protein>
    <submittedName>
        <fullName evidence="2">Uncharacterized protein</fullName>
    </submittedName>
</protein>
<evidence type="ECO:0000256" key="1">
    <source>
        <dbReference type="SAM" id="Coils"/>
    </source>
</evidence>
<keyword evidence="1" id="KW-0175">Coiled coil</keyword>
<evidence type="ECO:0000313" key="2">
    <source>
        <dbReference type="EMBL" id="QAY33151.1"/>
    </source>
</evidence>
<dbReference type="EMBL" id="CP035464">
    <property type="protein sequence ID" value="QAY33151.1"/>
    <property type="molecule type" value="Genomic_DNA"/>
</dbReference>